<evidence type="ECO:0000256" key="2">
    <source>
        <dbReference type="ARBA" id="ARBA00012759"/>
    </source>
</evidence>
<evidence type="ECO:0000313" key="8">
    <source>
        <dbReference type="Proteomes" id="UP000025227"/>
    </source>
</evidence>
<dbReference type="GO" id="GO:0004843">
    <property type="term" value="F:cysteine-type deubiquitinase activity"/>
    <property type="evidence" value="ECO:0007669"/>
    <property type="project" value="UniProtKB-EC"/>
</dbReference>
<keyword evidence="4" id="KW-0833">Ubl conjugation pathway</keyword>
<keyword evidence="5" id="KW-0378">Hydrolase</keyword>
<protein>
    <recommendedName>
        <fullName evidence="2">ubiquitinyl hydrolase 1</fullName>
        <ecNumber evidence="2">3.4.19.12</ecNumber>
    </recommendedName>
</protein>
<dbReference type="SMART" id="SM01246">
    <property type="entry name" value="Josephin"/>
    <property type="match status" value="1"/>
</dbReference>
<proteinExistence type="predicted"/>
<sequence length="98" mass="11553">MKFIMLVQLPPPRSMLGLGNYDANVLMSALAMYDYQVIWFDSRLPVERICFENIDALIVNIPSKNYIPFWKGRHWYTVLRRTITDISTSLLNWISLKK</sequence>
<comment type="caution">
    <text evidence="6">Lacks conserved residue(s) required for the propagation of feature annotation.</text>
</comment>
<dbReference type="PANTHER" id="PTHR13291">
    <property type="entry name" value="JOSEPHIN 1, 2"/>
    <property type="match status" value="1"/>
</dbReference>
<evidence type="ECO:0000256" key="5">
    <source>
        <dbReference type="ARBA" id="ARBA00022801"/>
    </source>
</evidence>
<reference evidence="9" key="1">
    <citation type="submission" date="2020-12" db="UniProtKB">
        <authorList>
            <consortium name="WormBaseParasite"/>
        </authorList>
    </citation>
    <scope>IDENTIFICATION</scope>
    <source>
        <strain evidence="9">MHco3</strain>
    </source>
</reference>
<evidence type="ECO:0000256" key="6">
    <source>
        <dbReference type="PROSITE-ProRule" id="PRU00331"/>
    </source>
</evidence>
<dbReference type="PANTHER" id="PTHR13291:SF0">
    <property type="entry name" value="JOSEPHIN-LIKE PROTEIN"/>
    <property type="match status" value="1"/>
</dbReference>
<dbReference type="PROSITE" id="PS50957">
    <property type="entry name" value="JOSEPHIN"/>
    <property type="match status" value="1"/>
</dbReference>
<dbReference type="InterPro" id="IPR006155">
    <property type="entry name" value="Josephin"/>
</dbReference>
<organism evidence="8 9">
    <name type="scientific">Haemonchus contortus</name>
    <name type="common">Barber pole worm</name>
    <dbReference type="NCBI Taxonomy" id="6289"/>
    <lineage>
        <taxon>Eukaryota</taxon>
        <taxon>Metazoa</taxon>
        <taxon>Ecdysozoa</taxon>
        <taxon>Nematoda</taxon>
        <taxon>Chromadorea</taxon>
        <taxon>Rhabditida</taxon>
        <taxon>Rhabditina</taxon>
        <taxon>Rhabditomorpha</taxon>
        <taxon>Strongyloidea</taxon>
        <taxon>Trichostrongylidae</taxon>
        <taxon>Haemonchus</taxon>
    </lineage>
</organism>
<dbReference type="InterPro" id="IPR040053">
    <property type="entry name" value="JOSD1/2"/>
</dbReference>
<feature type="domain" description="Josephin" evidence="7">
    <location>
        <begin position="1"/>
        <end position="98"/>
    </location>
</feature>
<dbReference type="EC" id="3.4.19.12" evidence="2"/>
<dbReference type="AlphaFoldDB" id="A0A7I5EEP3"/>
<dbReference type="Proteomes" id="UP000025227">
    <property type="component" value="Unplaced"/>
</dbReference>
<name>A0A7I5EEP3_HAECO</name>
<comment type="catalytic activity">
    <reaction evidence="1">
        <text>Thiol-dependent hydrolysis of ester, thioester, amide, peptide and isopeptide bonds formed by the C-terminal Gly of ubiquitin (a 76-residue protein attached to proteins as an intracellular targeting signal).</text>
        <dbReference type="EC" id="3.4.19.12"/>
    </reaction>
</comment>
<dbReference type="WBParaSite" id="HCON_00189792-00001">
    <property type="protein sequence ID" value="HCON_00189792-00001"/>
    <property type="gene ID" value="HCON_00189792"/>
</dbReference>
<dbReference type="GO" id="GO:0006508">
    <property type="term" value="P:proteolysis"/>
    <property type="evidence" value="ECO:0007669"/>
    <property type="project" value="UniProtKB-KW"/>
</dbReference>
<keyword evidence="3" id="KW-0645">Protease</keyword>
<evidence type="ECO:0000256" key="4">
    <source>
        <dbReference type="ARBA" id="ARBA00022786"/>
    </source>
</evidence>
<evidence type="ECO:0000259" key="7">
    <source>
        <dbReference type="PROSITE" id="PS50957"/>
    </source>
</evidence>
<evidence type="ECO:0000313" key="9">
    <source>
        <dbReference type="WBParaSite" id="HCON_00189792-00001"/>
    </source>
</evidence>
<accession>A0A7I5EEP3</accession>
<dbReference type="GO" id="GO:0016579">
    <property type="term" value="P:protein deubiquitination"/>
    <property type="evidence" value="ECO:0007669"/>
    <property type="project" value="InterPro"/>
</dbReference>
<dbReference type="OrthoDB" id="422700at2759"/>
<dbReference type="Gene3D" id="3.90.70.40">
    <property type="match status" value="1"/>
</dbReference>
<evidence type="ECO:0000256" key="1">
    <source>
        <dbReference type="ARBA" id="ARBA00000707"/>
    </source>
</evidence>
<keyword evidence="8" id="KW-1185">Reference proteome</keyword>
<evidence type="ECO:0000256" key="3">
    <source>
        <dbReference type="ARBA" id="ARBA00022670"/>
    </source>
</evidence>